<evidence type="ECO:0000313" key="3">
    <source>
        <dbReference type="Proteomes" id="UP001597319"/>
    </source>
</evidence>
<dbReference type="Gene3D" id="3.40.250.10">
    <property type="entry name" value="Rhodanese-like domain"/>
    <property type="match status" value="1"/>
</dbReference>
<dbReference type="RefSeq" id="WP_378295083.1">
    <property type="nucleotide sequence ID" value="NZ_JBHULE010000035.1"/>
</dbReference>
<dbReference type="PANTHER" id="PTHR43031:SF1">
    <property type="entry name" value="PYRIDINE NUCLEOTIDE-DISULPHIDE OXIDOREDUCTASE"/>
    <property type="match status" value="1"/>
</dbReference>
<dbReference type="SUPFAM" id="SSF52821">
    <property type="entry name" value="Rhodanese/Cell cycle control phosphatase"/>
    <property type="match status" value="1"/>
</dbReference>
<feature type="domain" description="Rhodanese" evidence="1">
    <location>
        <begin position="43"/>
        <end position="133"/>
    </location>
</feature>
<dbReference type="InterPro" id="IPR050229">
    <property type="entry name" value="GlpE_sulfurtransferase"/>
</dbReference>
<dbReference type="Proteomes" id="UP001597319">
    <property type="component" value="Unassembled WGS sequence"/>
</dbReference>
<organism evidence="2 3">
    <name type="scientific">Aquimarina rubra</name>
    <dbReference type="NCBI Taxonomy" id="1920033"/>
    <lineage>
        <taxon>Bacteria</taxon>
        <taxon>Pseudomonadati</taxon>
        <taxon>Bacteroidota</taxon>
        <taxon>Flavobacteriia</taxon>
        <taxon>Flavobacteriales</taxon>
        <taxon>Flavobacteriaceae</taxon>
        <taxon>Aquimarina</taxon>
    </lineage>
</organism>
<keyword evidence="3" id="KW-1185">Reference proteome</keyword>
<dbReference type="Pfam" id="PF00581">
    <property type="entry name" value="Rhodanese"/>
    <property type="match status" value="1"/>
</dbReference>
<dbReference type="InterPro" id="IPR001763">
    <property type="entry name" value="Rhodanese-like_dom"/>
</dbReference>
<reference evidence="3" key="1">
    <citation type="journal article" date="2019" name="Int. J. Syst. Evol. Microbiol.">
        <title>The Global Catalogue of Microorganisms (GCM) 10K type strain sequencing project: providing services to taxonomists for standard genome sequencing and annotation.</title>
        <authorList>
            <consortium name="The Broad Institute Genomics Platform"/>
            <consortium name="The Broad Institute Genome Sequencing Center for Infectious Disease"/>
            <person name="Wu L."/>
            <person name="Ma J."/>
        </authorList>
    </citation>
    <scope>NUCLEOTIDE SEQUENCE [LARGE SCALE GENOMIC DNA]</scope>
    <source>
        <strain evidence="3">KCTC 52274</strain>
    </source>
</reference>
<dbReference type="EMBL" id="JBHULE010000035">
    <property type="protein sequence ID" value="MFD2565260.1"/>
    <property type="molecule type" value="Genomic_DNA"/>
</dbReference>
<protein>
    <submittedName>
        <fullName evidence="2">Rhodanese-like domain-containing protein</fullName>
    </submittedName>
</protein>
<evidence type="ECO:0000259" key="1">
    <source>
        <dbReference type="PROSITE" id="PS50206"/>
    </source>
</evidence>
<dbReference type="SMART" id="SM00450">
    <property type="entry name" value="RHOD"/>
    <property type="match status" value="1"/>
</dbReference>
<sequence>MKIKSILTVIFFSILLLNCKDANNKDAAVVELITVEEMDSLLEMERVQLIDVRTPKEYAEGHIEGSININFSDENFETLISEVDKSKPVAVYCGRGGRSGKCSAYMKKAGFTKIYDLDGGITEWKYKGKELVK</sequence>
<dbReference type="InterPro" id="IPR036873">
    <property type="entry name" value="Rhodanese-like_dom_sf"/>
</dbReference>
<dbReference type="PANTHER" id="PTHR43031">
    <property type="entry name" value="FAD-DEPENDENT OXIDOREDUCTASE"/>
    <property type="match status" value="1"/>
</dbReference>
<dbReference type="PROSITE" id="PS50206">
    <property type="entry name" value="RHODANESE_3"/>
    <property type="match status" value="1"/>
</dbReference>
<accession>A0ABW5LKI7</accession>
<comment type="caution">
    <text evidence="2">The sequence shown here is derived from an EMBL/GenBank/DDBJ whole genome shotgun (WGS) entry which is preliminary data.</text>
</comment>
<name>A0ABW5LKI7_9FLAO</name>
<proteinExistence type="predicted"/>
<evidence type="ECO:0000313" key="2">
    <source>
        <dbReference type="EMBL" id="MFD2565260.1"/>
    </source>
</evidence>
<gene>
    <name evidence="2" type="ORF">ACFSR1_21460</name>
</gene>
<dbReference type="CDD" id="cd00158">
    <property type="entry name" value="RHOD"/>
    <property type="match status" value="1"/>
</dbReference>